<name>A0A3P3ZCL7_LEIBR</name>
<feature type="compositionally biased region" description="Polar residues" evidence="1">
    <location>
        <begin position="135"/>
        <end position="173"/>
    </location>
</feature>
<dbReference type="Proteomes" id="UP000319462">
    <property type="component" value="Chromosome 30"/>
</dbReference>
<feature type="transmembrane region" description="Helical" evidence="2">
    <location>
        <begin position="12"/>
        <end position="31"/>
    </location>
</feature>
<evidence type="ECO:0000256" key="2">
    <source>
        <dbReference type="SAM" id="Phobius"/>
    </source>
</evidence>
<sequence>MPTLRVSWCALARLGVSCPLFVLTLFSFLYFHLRERIMVKKASLTKRSAGDVATPRPGETVATSVDSTLSPRTFRQHKWAKRVDDAVIAMGHVQQSLQQHTVEVDTVKRELEELTYTAAALWAANPDELPAQYRAKQQASSQRTSNSVGSAPRSANTTPTKRCSGSDIASLSASPGGDAVSGISGTGLESVEQTLLQLTPAQRAKVSAALQLLFYAPPIASSVEVVMDSTDADVAGDLSSTVADRAAQEKSAPLAKSGNAESAVPAPCAVVSPAMVTASNSKISTAATGRRNGIPLALFLAMQELQTRRIHLEAQLTTAANATAQQLERFQLLQEELMVSQYGLEAARRDPQQGLQQQLAGQQTPSESIPTSS</sequence>
<accession>A0A3P3ZCL7</accession>
<keyword evidence="2" id="KW-0472">Membrane</keyword>
<keyword evidence="2" id="KW-0812">Transmembrane</keyword>
<keyword evidence="2" id="KW-1133">Transmembrane helix</keyword>
<dbReference type="EMBL" id="LS997629">
    <property type="protein sequence ID" value="SYZ67980.1"/>
    <property type="molecule type" value="Genomic_DNA"/>
</dbReference>
<gene>
    <name evidence="3" type="ORF">LBRM2904_30.1660</name>
</gene>
<reference evidence="3 4" key="1">
    <citation type="submission" date="2018-09" db="EMBL/GenBank/DDBJ databases">
        <authorList>
            <person name="Peiro R."/>
            <person name="Begona"/>
            <person name="Cbmso G."/>
            <person name="Lopez M."/>
            <person name="Gonzalez S."/>
        </authorList>
    </citation>
    <scope>NUCLEOTIDE SEQUENCE [LARGE SCALE GENOMIC DNA]</scope>
</reference>
<feature type="compositionally biased region" description="Polar residues" evidence="1">
    <location>
        <begin position="364"/>
        <end position="373"/>
    </location>
</feature>
<feature type="region of interest" description="Disordered" evidence="1">
    <location>
        <begin position="348"/>
        <end position="373"/>
    </location>
</feature>
<feature type="region of interest" description="Disordered" evidence="1">
    <location>
        <begin position="133"/>
        <end position="176"/>
    </location>
</feature>
<organism evidence="3 4">
    <name type="scientific">Leishmania braziliensis MHOM/BR/75/M2904</name>
    <dbReference type="NCBI Taxonomy" id="420245"/>
    <lineage>
        <taxon>Eukaryota</taxon>
        <taxon>Discoba</taxon>
        <taxon>Euglenozoa</taxon>
        <taxon>Kinetoplastea</taxon>
        <taxon>Metakinetoplastina</taxon>
        <taxon>Trypanosomatida</taxon>
        <taxon>Trypanosomatidae</taxon>
        <taxon>Leishmaniinae</taxon>
        <taxon>Leishmania</taxon>
        <taxon>Leishmania braziliensis species complex</taxon>
    </lineage>
</organism>
<feature type="compositionally biased region" description="Low complexity" evidence="1">
    <location>
        <begin position="352"/>
        <end position="363"/>
    </location>
</feature>
<evidence type="ECO:0000313" key="4">
    <source>
        <dbReference type="Proteomes" id="UP000319462"/>
    </source>
</evidence>
<evidence type="ECO:0000313" key="3">
    <source>
        <dbReference type="EMBL" id="SYZ67980.1"/>
    </source>
</evidence>
<dbReference type="AlphaFoldDB" id="A0A3P3ZCL7"/>
<protein>
    <submittedName>
        <fullName evidence="3">Hypothetical_protein</fullName>
    </submittedName>
</protein>
<evidence type="ECO:0000256" key="1">
    <source>
        <dbReference type="SAM" id="MobiDB-lite"/>
    </source>
</evidence>
<proteinExistence type="predicted"/>